<proteinExistence type="predicted"/>
<evidence type="ECO:0000313" key="1">
    <source>
        <dbReference type="EMBL" id="KAJ9664173.1"/>
    </source>
</evidence>
<reference evidence="1" key="1">
    <citation type="submission" date="2022-10" db="EMBL/GenBank/DDBJ databases">
        <title>Culturing micro-colonial fungi from biological soil crusts in the Mojave desert and describing Neophaeococcomyces mojavensis, and introducing the new genera and species Taxawa tesnikishii.</title>
        <authorList>
            <person name="Kurbessoian T."/>
            <person name="Stajich J.E."/>
        </authorList>
    </citation>
    <scope>NUCLEOTIDE SEQUENCE</scope>
    <source>
        <strain evidence="1">JES_112</strain>
    </source>
</reference>
<dbReference type="Proteomes" id="UP001172386">
    <property type="component" value="Unassembled WGS sequence"/>
</dbReference>
<evidence type="ECO:0000313" key="2">
    <source>
        <dbReference type="Proteomes" id="UP001172386"/>
    </source>
</evidence>
<gene>
    <name evidence="1" type="primary">PNC1</name>
    <name evidence="1" type="ORF">H2198_000391</name>
</gene>
<organism evidence="1 2">
    <name type="scientific">Neophaeococcomyces mojaviensis</name>
    <dbReference type="NCBI Taxonomy" id="3383035"/>
    <lineage>
        <taxon>Eukaryota</taxon>
        <taxon>Fungi</taxon>
        <taxon>Dikarya</taxon>
        <taxon>Ascomycota</taxon>
        <taxon>Pezizomycotina</taxon>
        <taxon>Eurotiomycetes</taxon>
        <taxon>Chaetothyriomycetidae</taxon>
        <taxon>Chaetothyriales</taxon>
        <taxon>Chaetothyriales incertae sedis</taxon>
        <taxon>Neophaeococcomyces</taxon>
    </lineage>
</organism>
<keyword evidence="2" id="KW-1185">Reference proteome</keyword>
<dbReference type="EMBL" id="JAPDRQ010000004">
    <property type="protein sequence ID" value="KAJ9664173.1"/>
    <property type="molecule type" value="Genomic_DNA"/>
</dbReference>
<name>A0ACC3AJW5_9EURO</name>
<accession>A0ACC3AJW5</accession>
<keyword evidence="1" id="KW-0378">Hydrolase</keyword>
<comment type="caution">
    <text evidence="1">The sequence shown here is derived from an EMBL/GenBank/DDBJ whole genome shotgun (WGS) entry which is preliminary data.</text>
</comment>
<dbReference type="EC" id="3.5.1.19" evidence="1"/>
<sequence length="234" mass="25620">MASKTALIVVDMQNDFCLPEGTLYVKDALDTLPLVNQLLNSNAFAYKVATKDWHPQDHVSFASNHPEPNNKPFESFIEMSNLVADKPHEKMQQRLWPNHCIQGTKGAELVSDLDVSKVDLIVEKGSDARVEMYSAFSDSFGNLTAGKGGVNHDLAQVLKEKGIVDVYCVGIAGDYCLSASALDAAKAGFTTYVIEEGQRCVDPGAWPDVKNKFLAGKVELISERSEQVQRLLAS</sequence>
<protein>
    <submittedName>
        <fullName evidence="1">NAD(+) salvage pathway protein</fullName>
        <ecNumber evidence="1">3.5.1.19</ecNumber>
    </submittedName>
</protein>